<dbReference type="AlphaFoldDB" id="A0AAN4VXW2"/>
<dbReference type="Proteomes" id="UP001310022">
    <property type="component" value="Unassembled WGS sequence"/>
</dbReference>
<keyword evidence="2" id="KW-1185">Reference proteome</keyword>
<dbReference type="EMBL" id="BQKE01000001">
    <property type="protein sequence ID" value="GJM60810.1"/>
    <property type="molecule type" value="Genomic_DNA"/>
</dbReference>
<protein>
    <submittedName>
        <fullName evidence="1">Uncharacterized protein</fullName>
    </submittedName>
</protein>
<accession>A0AAN4VXW2</accession>
<dbReference type="RefSeq" id="WP_338236485.1">
    <property type="nucleotide sequence ID" value="NZ_BQKE01000001.1"/>
</dbReference>
<reference evidence="1 2" key="1">
    <citation type="submission" date="2021-12" db="EMBL/GenBank/DDBJ databases">
        <title>Genome sequencing of bacteria with rrn-lacking chromosome and rrn-plasmid.</title>
        <authorList>
            <person name="Anda M."/>
            <person name="Iwasaki W."/>
        </authorList>
    </citation>
    <scope>NUCLEOTIDE SEQUENCE [LARGE SCALE GENOMIC DNA]</scope>
    <source>
        <strain evidence="1 2">NBRC 15940</strain>
    </source>
</reference>
<name>A0AAN4VXW2_9BACT</name>
<gene>
    <name evidence="1" type="ORF">PEDI_13620</name>
</gene>
<comment type="caution">
    <text evidence="1">The sequence shown here is derived from an EMBL/GenBank/DDBJ whole genome shotgun (WGS) entry which is preliminary data.</text>
</comment>
<evidence type="ECO:0000313" key="2">
    <source>
        <dbReference type="Proteomes" id="UP001310022"/>
    </source>
</evidence>
<organism evidence="1 2">
    <name type="scientific">Persicobacter diffluens</name>
    <dbReference type="NCBI Taxonomy" id="981"/>
    <lineage>
        <taxon>Bacteria</taxon>
        <taxon>Pseudomonadati</taxon>
        <taxon>Bacteroidota</taxon>
        <taxon>Cytophagia</taxon>
        <taxon>Cytophagales</taxon>
        <taxon>Persicobacteraceae</taxon>
        <taxon>Persicobacter</taxon>
    </lineage>
</organism>
<proteinExistence type="predicted"/>
<sequence length="244" mass="29031">MREPQQLFTPIDQWISHQGIEFKSVDPGKNTATSFAALAEKTALEFPDFHHFQELALLCRDLIQSQYQHYPQNIFYDYDLMVREIVKMTLASDHPTHFLRKMDELLVQLMGIFGGNTTINFQFVHDFTYGFDWAKWVAKNPQERKQIPPFHPEFLKAMVNRGKEMLELIKINDQKYHQLQPQQGFRNPFSYQRDPENEESLMRQLFTHGMIPVPLWDWNGQAHWEMDYQEARKQMAQKIQKHGS</sequence>
<evidence type="ECO:0000313" key="1">
    <source>
        <dbReference type="EMBL" id="GJM60810.1"/>
    </source>
</evidence>